<organism evidence="5 6">
    <name type="scientific">Catellatospora coxensis</name>
    <dbReference type="NCBI Taxonomy" id="310354"/>
    <lineage>
        <taxon>Bacteria</taxon>
        <taxon>Bacillati</taxon>
        <taxon>Actinomycetota</taxon>
        <taxon>Actinomycetes</taxon>
        <taxon>Micromonosporales</taxon>
        <taxon>Micromonosporaceae</taxon>
        <taxon>Catellatospora</taxon>
    </lineage>
</organism>
<feature type="compositionally biased region" description="Low complexity" evidence="1">
    <location>
        <begin position="244"/>
        <end position="256"/>
    </location>
</feature>
<dbReference type="PROSITE" id="PS51233">
    <property type="entry name" value="VWFD"/>
    <property type="match status" value="1"/>
</dbReference>
<comment type="caution">
    <text evidence="5">The sequence shown here is derived from an EMBL/GenBank/DDBJ whole genome shotgun (WGS) entry which is preliminary data.</text>
</comment>
<keyword evidence="2" id="KW-0812">Transmembrane</keyword>
<feature type="compositionally biased region" description="Low complexity" evidence="1">
    <location>
        <begin position="221"/>
        <end position="233"/>
    </location>
</feature>
<gene>
    <name evidence="5" type="ORF">Cco03nite_00710</name>
</gene>
<feature type="transmembrane region" description="Helical" evidence="2">
    <location>
        <begin position="188"/>
        <end position="212"/>
    </location>
</feature>
<feature type="domain" description="VWFD" evidence="4">
    <location>
        <begin position="457"/>
        <end position="650"/>
    </location>
</feature>
<feature type="chain" id="PRO_5035289971" description="VWFD domain-containing protein" evidence="3">
    <location>
        <begin position="31"/>
        <end position="1042"/>
    </location>
</feature>
<keyword evidence="6" id="KW-1185">Reference proteome</keyword>
<feature type="compositionally biased region" description="Gly residues" evidence="1">
    <location>
        <begin position="234"/>
        <end position="243"/>
    </location>
</feature>
<dbReference type="EMBL" id="BONI01000001">
    <property type="protein sequence ID" value="GIG03371.1"/>
    <property type="molecule type" value="Genomic_DNA"/>
</dbReference>
<dbReference type="SMART" id="SM00216">
    <property type="entry name" value="VWD"/>
    <property type="match status" value="1"/>
</dbReference>
<dbReference type="Gene3D" id="2.60.120.380">
    <property type="match status" value="1"/>
</dbReference>
<evidence type="ECO:0000256" key="2">
    <source>
        <dbReference type="SAM" id="Phobius"/>
    </source>
</evidence>
<feature type="signal peptide" evidence="3">
    <location>
        <begin position="1"/>
        <end position="30"/>
    </location>
</feature>
<protein>
    <recommendedName>
        <fullName evidence="4">VWFD domain-containing protein</fullName>
    </recommendedName>
</protein>
<keyword evidence="2" id="KW-1133">Transmembrane helix</keyword>
<accession>A0A8J3P6F1</accession>
<dbReference type="InterPro" id="IPR051495">
    <property type="entry name" value="Epithelial_Barrier/Signaling"/>
</dbReference>
<keyword evidence="2" id="KW-0472">Membrane</keyword>
<dbReference type="PANTHER" id="PTHR13802:SF52">
    <property type="entry name" value="MUCIN-4"/>
    <property type="match status" value="1"/>
</dbReference>
<evidence type="ECO:0000313" key="6">
    <source>
        <dbReference type="Proteomes" id="UP000630887"/>
    </source>
</evidence>
<reference evidence="5 6" key="1">
    <citation type="submission" date="2021-01" db="EMBL/GenBank/DDBJ databases">
        <title>Whole genome shotgun sequence of Catellatospora coxensis NBRC 107359.</title>
        <authorList>
            <person name="Komaki H."/>
            <person name="Tamura T."/>
        </authorList>
    </citation>
    <scope>NUCLEOTIDE SEQUENCE [LARGE SCALE GENOMIC DNA]</scope>
    <source>
        <strain evidence="5 6">NBRC 107359</strain>
    </source>
</reference>
<name>A0A8J3P6F1_9ACTN</name>
<feature type="compositionally biased region" description="Gly residues" evidence="1">
    <location>
        <begin position="257"/>
        <end position="266"/>
    </location>
</feature>
<dbReference type="Pfam" id="PF00094">
    <property type="entry name" value="VWD"/>
    <property type="match status" value="1"/>
</dbReference>
<feature type="region of interest" description="Disordered" evidence="1">
    <location>
        <begin position="221"/>
        <end position="266"/>
    </location>
</feature>
<feature type="transmembrane region" description="Helical" evidence="2">
    <location>
        <begin position="270"/>
        <end position="290"/>
    </location>
</feature>
<evidence type="ECO:0000259" key="4">
    <source>
        <dbReference type="PROSITE" id="PS51233"/>
    </source>
</evidence>
<evidence type="ECO:0000256" key="1">
    <source>
        <dbReference type="SAM" id="MobiDB-lite"/>
    </source>
</evidence>
<dbReference type="Proteomes" id="UP000630887">
    <property type="component" value="Unassembled WGS sequence"/>
</dbReference>
<evidence type="ECO:0000256" key="3">
    <source>
        <dbReference type="SAM" id="SignalP"/>
    </source>
</evidence>
<dbReference type="PANTHER" id="PTHR13802">
    <property type="entry name" value="MUCIN 4-RELATED"/>
    <property type="match status" value="1"/>
</dbReference>
<sequence>MCRMAHPLRRALLSAAAIACVLLPATPARAAGDLAVTVRGDDPLATVLVLANRGDAACQVVTSAYGTLAVTRLEQDGVTVTPLPMETSFAESLEAVLAERLHTLEPGASTEVPLRAIPIGPTGHAIEIVTWSAGAGAFGSLYPVKPGVPLRLEFTYAVPIVPESGPAACAPLAGAVVTAEAVDAGRPWWHWAILAGAVASVLVVVLLVVILVKRRRRGRAAAATGDGPAPDGGPAAGGTGSSAGDGTADSGRSGSDGADGNGDSGRSGGVAGIGGAVVLALVVALGAVAGPGRPAYAEIIVTDPELADAWAACSAILHAPGGDPAGILPALEAPGVTVSIIRAQPGDSHEGALDKNNILVFWDTEDRHAYFGSGGNADPCDVLYHEFHHGWQHNQGTYSREDCAGSGIPTTEVMATRAQNRLREALGRPARSHYGDRPLPSGDCTAPPPPPACTGAGCGHSTGDPHLRTIDGLRYDFQAAGEFVAVRETAGAYEIQVRQEPVPGSRMVAVNSAVAAKVDGERVEARMTTAGVELLVAGVATGPAPAELAAPRRLAGGGEVRTNADGDVELRWKDGSRLVIDPIGIWGLALSVEPAQAYAGKLEGLLGDFNGKSDDDVRPRGGTPLGTQPTFAALYPAYADSWRVDAASSLFTYPAGKSTDSYVDRAFPEQDAATAELPNRASAEAICRELGVSDPAVLAGCVLDVALTGQPDFAVAAKAGQVFAGGADLGGQTWTVRVDAPGAVAKVEFAGTKGQKVFLDVPATTLPSQCGGLDLLGPDGKQVASGCVINGAGYIDGTVLPETGTYSITVDPRGDDTGEARLRLLTVEDQQEAITPDGPELTARLAKPGTVARFTFTATAGQKVFVDVPSTNLPSQCGGLDLLGPDGKQVTSGCVINGSGYIDGFTLPDGGTYTVVVDPRDTNVGEAKVRVVLAVDQRLDLPVDGDAVTVRIDRPGAVGVLTFTGRIGQRVFIEVPSTDLPSQCGGLELRGPDGDVVESGCVINGRGGLREEGTELPATGTYQLIVDPNDRATGTAQVRLRT</sequence>
<dbReference type="InterPro" id="IPR001846">
    <property type="entry name" value="VWF_type-D"/>
</dbReference>
<keyword evidence="3" id="KW-0732">Signal</keyword>
<dbReference type="AlphaFoldDB" id="A0A8J3P6F1"/>
<proteinExistence type="predicted"/>
<evidence type="ECO:0000313" key="5">
    <source>
        <dbReference type="EMBL" id="GIG03371.1"/>
    </source>
</evidence>